<accession>A0A1G6LKJ6</accession>
<dbReference type="GO" id="GO:0003700">
    <property type="term" value="F:DNA-binding transcription factor activity"/>
    <property type="evidence" value="ECO:0007669"/>
    <property type="project" value="InterPro"/>
</dbReference>
<keyword evidence="2 5" id="KW-0238">DNA-binding</keyword>
<dbReference type="SUPFAM" id="SSF48008">
    <property type="entry name" value="GntR ligand-binding domain-like"/>
    <property type="match status" value="1"/>
</dbReference>
<dbReference type="InterPro" id="IPR036390">
    <property type="entry name" value="WH_DNA-bd_sf"/>
</dbReference>
<evidence type="ECO:0000259" key="4">
    <source>
        <dbReference type="PROSITE" id="PS50949"/>
    </source>
</evidence>
<evidence type="ECO:0000256" key="1">
    <source>
        <dbReference type="ARBA" id="ARBA00023015"/>
    </source>
</evidence>
<dbReference type="InterPro" id="IPR011711">
    <property type="entry name" value="GntR_C"/>
</dbReference>
<dbReference type="STRING" id="361279.SAMN05421663_102418"/>
<evidence type="ECO:0000313" key="6">
    <source>
        <dbReference type="Proteomes" id="UP000198666"/>
    </source>
</evidence>
<evidence type="ECO:0000256" key="2">
    <source>
        <dbReference type="ARBA" id="ARBA00023125"/>
    </source>
</evidence>
<dbReference type="PANTHER" id="PTHR43537:SF5">
    <property type="entry name" value="UXU OPERON TRANSCRIPTIONAL REGULATOR"/>
    <property type="match status" value="1"/>
</dbReference>
<dbReference type="SMART" id="SM00895">
    <property type="entry name" value="FCD"/>
    <property type="match status" value="1"/>
</dbReference>
<name>A0A1G6LKJ6_9BACI</name>
<dbReference type="PROSITE" id="PS50949">
    <property type="entry name" value="HTH_GNTR"/>
    <property type="match status" value="1"/>
</dbReference>
<dbReference type="Proteomes" id="UP000198666">
    <property type="component" value="Unassembled WGS sequence"/>
</dbReference>
<dbReference type="GO" id="GO:0003677">
    <property type="term" value="F:DNA binding"/>
    <property type="evidence" value="ECO:0007669"/>
    <property type="project" value="UniProtKB-KW"/>
</dbReference>
<dbReference type="EMBL" id="FMZB01000002">
    <property type="protein sequence ID" value="SDC43709.1"/>
    <property type="molecule type" value="Genomic_DNA"/>
</dbReference>
<dbReference type="Pfam" id="PF07729">
    <property type="entry name" value="FCD"/>
    <property type="match status" value="1"/>
</dbReference>
<keyword evidence="3" id="KW-0804">Transcription</keyword>
<dbReference type="Gene3D" id="1.20.120.530">
    <property type="entry name" value="GntR ligand-binding domain-like"/>
    <property type="match status" value="1"/>
</dbReference>
<dbReference type="InterPro" id="IPR008920">
    <property type="entry name" value="TF_FadR/GntR_C"/>
</dbReference>
<dbReference type="SUPFAM" id="SSF46785">
    <property type="entry name" value="Winged helix' DNA-binding domain"/>
    <property type="match status" value="1"/>
</dbReference>
<feature type="domain" description="HTH gntR-type" evidence="4">
    <location>
        <begin position="6"/>
        <end position="73"/>
    </location>
</feature>
<dbReference type="PANTHER" id="PTHR43537">
    <property type="entry name" value="TRANSCRIPTIONAL REGULATOR, GNTR FAMILY"/>
    <property type="match status" value="1"/>
</dbReference>
<protein>
    <submittedName>
        <fullName evidence="5">DNA-binding transcriptional regulator, GntR family</fullName>
    </submittedName>
</protein>
<sequence>MKMDKKKAVLQSYEMVRDKILNGQLQSGEKITEEKLAADLGFSRTPIRDAIKRLEYEGLIINKKVVKPTDKDLRNIFQVRMLLEGYSARCAAIYSSADQLSTLAECVEIGKSGSYDEIMDANEKFHQIIVQTSGNDRLIDTINRMQSIIYLFRKTVVFYNRPFLIEEHEDIFNAIRDRQPERAEELMKQHLEKDLDFCLHLINSQN</sequence>
<dbReference type="SMART" id="SM00345">
    <property type="entry name" value="HTH_GNTR"/>
    <property type="match status" value="1"/>
</dbReference>
<gene>
    <name evidence="5" type="ORF">SAMN05421663_102418</name>
</gene>
<dbReference type="CDD" id="cd07377">
    <property type="entry name" value="WHTH_GntR"/>
    <property type="match status" value="1"/>
</dbReference>
<dbReference type="Gene3D" id="1.10.10.10">
    <property type="entry name" value="Winged helix-like DNA-binding domain superfamily/Winged helix DNA-binding domain"/>
    <property type="match status" value="1"/>
</dbReference>
<evidence type="ECO:0000313" key="5">
    <source>
        <dbReference type="EMBL" id="SDC43709.1"/>
    </source>
</evidence>
<dbReference type="OrthoDB" id="114741at2"/>
<dbReference type="InterPro" id="IPR000524">
    <property type="entry name" value="Tscrpt_reg_HTH_GntR"/>
</dbReference>
<keyword evidence="1" id="KW-0805">Transcription regulation</keyword>
<organism evidence="5 6">
    <name type="scientific">Terribacillus halophilus</name>
    <dbReference type="NCBI Taxonomy" id="361279"/>
    <lineage>
        <taxon>Bacteria</taxon>
        <taxon>Bacillati</taxon>
        <taxon>Bacillota</taxon>
        <taxon>Bacilli</taxon>
        <taxon>Bacillales</taxon>
        <taxon>Bacillaceae</taxon>
        <taxon>Terribacillus</taxon>
    </lineage>
</organism>
<dbReference type="PRINTS" id="PR00035">
    <property type="entry name" value="HTHGNTR"/>
</dbReference>
<dbReference type="Pfam" id="PF00392">
    <property type="entry name" value="GntR"/>
    <property type="match status" value="1"/>
</dbReference>
<dbReference type="InterPro" id="IPR036388">
    <property type="entry name" value="WH-like_DNA-bd_sf"/>
</dbReference>
<keyword evidence="6" id="KW-1185">Reference proteome</keyword>
<evidence type="ECO:0000256" key="3">
    <source>
        <dbReference type="ARBA" id="ARBA00023163"/>
    </source>
</evidence>
<dbReference type="RefSeq" id="WP_093726234.1">
    <property type="nucleotide sequence ID" value="NZ_FMZB01000002.1"/>
</dbReference>
<reference evidence="6" key="1">
    <citation type="submission" date="2016-10" db="EMBL/GenBank/DDBJ databases">
        <authorList>
            <person name="Varghese N."/>
            <person name="Submissions S."/>
        </authorList>
    </citation>
    <scope>NUCLEOTIDE SEQUENCE [LARGE SCALE GENOMIC DNA]</scope>
    <source>
        <strain evidence="6">DSM 21620</strain>
    </source>
</reference>
<proteinExistence type="predicted"/>
<dbReference type="AlphaFoldDB" id="A0A1G6LKJ6"/>